<dbReference type="HAMAP" id="MF_00423">
    <property type="entry name" value="SelA"/>
    <property type="match status" value="1"/>
</dbReference>
<dbReference type="PANTHER" id="PTHR32328:SF0">
    <property type="entry name" value="L-SERYL-TRNA(SEC) SELENIUM TRANSFERASE"/>
    <property type="match status" value="1"/>
</dbReference>
<evidence type="ECO:0000256" key="5">
    <source>
        <dbReference type="ARBA" id="ARBA00022917"/>
    </source>
</evidence>
<dbReference type="SUPFAM" id="SSF53383">
    <property type="entry name" value="PLP-dependent transferases"/>
    <property type="match status" value="1"/>
</dbReference>
<evidence type="ECO:0000256" key="6">
    <source>
        <dbReference type="ARBA" id="ARBA00023266"/>
    </source>
</evidence>
<evidence type="ECO:0000259" key="7">
    <source>
        <dbReference type="Pfam" id="PF12390"/>
    </source>
</evidence>
<dbReference type="Gene3D" id="3.40.640.10">
    <property type="entry name" value="Type I PLP-dependent aspartate aminotransferase-like (Major domain)"/>
    <property type="match status" value="1"/>
</dbReference>
<keyword evidence="4" id="KW-0663">Pyridoxal phosphate</keyword>
<dbReference type="InterPro" id="IPR018319">
    <property type="entry name" value="SelA-like"/>
</dbReference>
<proteinExistence type="inferred from homology"/>
<dbReference type="Gene3D" id="3.90.1150.180">
    <property type="match status" value="1"/>
</dbReference>
<evidence type="ECO:0000313" key="8">
    <source>
        <dbReference type="EMBL" id="SVA57046.1"/>
    </source>
</evidence>
<protein>
    <recommendedName>
        <fullName evidence="7">L-seryl-tRNA selenium transferase N-terminal domain-containing protein</fullName>
    </recommendedName>
</protein>
<dbReference type="EMBL" id="UINC01013163">
    <property type="protein sequence ID" value="SVA57046.1"/>
    <property type="molecule type" value="Genomic_DNA"/>
</dbReference>
<dbReference type="InterPro" id="IPR015424">
    <property type="entry name" value="PyrdxlP-dep_Trfase"/>
</dbReference>
<feature type="domain" description="L-seryl-tRNA selenium transferase N-terminal" evidence="7">
    <location>
        <begin position="10"/>
        <end position="49"/>
    </location>
</feature>
<gene>
    <name evidence="8" type="ORF">METZ01_LOCUS109900</name>
</gene>
<sequence length="460" mass="49596">MIELLRNMNLRNLPSVEKILSNPELQGILRDYDRLIVTELVRDAINHARNSLLNGLPAPSFISLIDQVKESLSAFAEIGPKPVINATGVVLHTNLGRAPISMEAANAIIHSSQGYSNLELDLGSGSRGSRQVQVEGLLTRITGAEAALVVNNNASSVLLGLAAIANGREVIVSRGEAVEIGGGFRVPEVMAQSGAVLVEVGSTNRTYLKDYRRELNENTAALLTVHSSNFIVMGFTHAPTVKEVADLGREHEVPMLHDIGSGCLLDTRAFGLNYEPTVQASIGDGSDLVFFSGDKLLGGPQSGIIVGRRDLIARLSKHPLMRAMRIDKLSLSALRATLLHYVKGEALDKVPVWKMISEHPYKLKKRVQAWKDHIGGELATVISSQSTIGGGSLPGALLPSWSLCIDKPGKVESLGRELRRLPKPVIGKIAEDKLFLDARTVLTGEDEDLIVGLKHALESV</sequence>
<keyword evidence="6" id="KW-0711">Selenium</keyword>
<comment type="cofactor">
    <cofactor evidence="1">
        <name>pyridoxal 5'-phosphate</name>
        <dbReference type="ChEBI" id="CHEBI:597326"/>
    </cofactor>
</comment>
<dbReference type="InterPro" id="IPR015421">
    <property type="entry name" value="PyrdxlP-dep_Trfase_major"/>
</dbReference>
<dbReference type="GO" id="GO:0001514">
    <property type="term" value="P:selenocysteine incorporation"/>
    <property type="evidence" value="ECO:0007669"/>
    <property type="project" value="InterPro"/>
</dbReference>
<dbReference type="InterPro" id="IPR004534">
    <property type="entry name" value="SelA_trans"/>
</dbReference>
<keyword evidence="2" id="KW-0963">Cytoplasm</keyword>
<dbReference type="GO" id="GO:0005737">
    <property type="term" value="C:cytoplasm"/>
    <property type="evidence" value="ECO:0007669"/>
    <property type="project" value="InterPro"/>
</dbReference>
<accession>A0A381WWX9</accession>
<evidence type="ECO:0000256" key="2">
    <source>
        <dbReference type="ARBA" id="ARBA00022490"/>
    </source>
</evidence>
<dbReference type="AlphaFoldDB" id="A0A381WWX9"/>
<evidence type="ECO:0000256" key="3">
    <source>
        <dbReference type="ARBA" id="ARBA00022679"/>
    </source>
</evidence>
<keyword evidence="3" id="KW-0808">Transferase</keyword>
<evidence type="ECO:0000256" key="4">
    <source>
        <dbReference type="ARBA" id="ARBA00022898"/>
    </source>
</evidence>
<dbReference type="Pfam" id="PF12390">
    <property type="entry name" value="Se-cys_synth_N"/>
    <property type="match status" value="1"/>
</dbReference>
<dbReference type="PANTHER" id="PTHR32328">
    <property type="entry name" value="L-SERYL-TRNA(SEC) SELENIUM TRANSFERASE"/>
    <property type="match status" value="1"/>
</dbReference>
<keyword evidence="5" id="KW-0648">Protein biosynthesis</keyword>
<dbReference type="GO" id="GO:0004125">
    <property type="term" value="F:L-seryl-tRNA(Sec) selenium transferase activity"/>
    <property type="evidence" value="ECO:0007669"/>
    <property type="project" value="InterPro"/>
</dbReference>
<organism evidence="8">
    <name type="scientific">marine metagenome</name>
    <dbReference type="NCBI Taxonomy" id="408172"/>
    <lineage>
        <taxon>unclassified sequences</taxon>
        <taxon>metagenomes</taxon>
        <taxon>ecological metagenomes</taxon>
    </lineage>
</organism>
<dbReference type="InterPro" id="IPR025862">
    <property type="entry name" value="SelA_trans_N_dom"/>
</dbReference>
<dbReference type="NCBIfam" id="TIGR00474">
    <property type="entry name" value="selA"/>
    <property type="match status" value="1"/>
</dbReference>
<reference evidence="8" key="1">
    <citation type="submission" date="2018-05" db="EMBL/GenBank/DDBJ databases">
        <authorList>
            <person name="Lanie J.A."/>
            <person name="Ng W.-L."/>
            <person name="Kazmierczak K.M."/>
            <person name="Andrzejewski T.M."/>
            <person name="Davidsen T.M."/>
            <person name="Wayne K.J."/>
            <person name="Tettelin H."/>
            <person name="Glass J.I."/>
            <person name="Rusch D."/>
            <person name="Podicherti R."/>
            <person name="Tsui H.-C.T."/>
            <person name="Winkler M.E."/>
        </authorList>
    </citation>
    <scope>NUCLEOTIDE SEQUENCE</scope>
</reference>
<name>A0A381WWX9_9ZZZZ</name>
<dbReference type="Pfam" id="PF03841">
    <property type="entry name" value="SelA"/>
    <property type="match status" value="1"/>
</dbReference>
<evidence type="ECO:0000256" key="1">
    <source>
        <dbReference type="ARBA" id="ARBA00001933"/>
    </source>
</evidence>